<dbReference type="Proteomes" id="UP000198224">
    <property type="component" value="Chromosome I"/>
</dbReference>
<evidence type="ECO:0000313" key="3">
    <source>
        <dbReference type="Proteomes" id="UP000198224"/>
    </source>
</evidence>
<keyword evidence="3" id="KW-1185">Reference proteome</keyword>
<reference evidence="3" key="1">
    <citation type="submission" date="2016-06" db="EMBL/GenBank/DDBJ databases">
        <authorList>
            <person name="Varghese N."/>
            <person name="Submissions Spin"/>
        </authorList>
    </citation>
    <scope>NUCLEOTIDE SEQUENCE [LARGE SCALE GENOMIC DNA]</scope>
    <source>
        <strain evidence="3">DSM 45160</strain>
    </source>
</reference>
<sequence length="94" mass="10186">MEIAVIWIPADIEPSEPAVAVCLSHLRQHDYRLKGIVRAPWETVEQRMIDGEVDVVVIADLAHLPPDRSPRIEVANAAATSSGEDGSASDTQSD</sequence>
<feature type="region of interest" description="Disordered" evidence="1">
    <location>
        <begin position="69"/>
        <end position="94"/>
    </location>
</feature>
<feature type="compositionally biased region" description="Polar residues" evidence="1">
    <location>
        <begin position="78"/>
        <end position="94"/>
    </location>
</feature>
<gene>
    <name evidence="2" type="ORF">GA0070612_3592</name>
</gene>
<evidence type="ECO:0000256" key="1">
    <source>
        <dbReference type="SAM" id="MobiDB-lite"/>
    </source>
</evidence>
<organism evidence="2 3">
    <name type="scientific">Micromonospora chokoriensis</name>
    <dbReference type="NCBI Taxonomy" id="356851"/>
    <lineage>
        <taxon>Bacteria</taxon>
        <taxon>Bacillati</taxon>
        <taxon>Actinomycetota</taxon>
        <taxon>Actinomycetes</taxon>
        <taxon>Micromonosporales</taxon>
        <taxon>Micromonosporaceae</taxon>
        <taxon>Micromonospora</taxon>
    </lineage>
</organism>
<dbReference type="AlphaFoldDB" id="A0A1C4XHX0"/>
<name>A0A1C4XHX0_9ACTN</name>
<dbReference type="RefSeq" id="WP_088988936.1">
    <property type="nucleotide sequence ID" value="NZ_LT607409.1"/>
</dbReference>
<evidence type="ECO:0000313" key="2">
    <source>
        <dbReference type="EMBL" id="SCF07771.1"/>
    </source>
</evidence>
<dbReference type="EMBL" id="LT607409">
    <property type="protein sequence ID" value="SCF07771.1"/>
    <property type="molecule type" value="Genomic_DNA"/>
</dbReference>
<protein>
    <submittedName>
        <fullName evidence="2">Uncharacterized protein</fullName>
    </submittedName>
</protein>
<accession>A0A1C4XHX0</accession>
<proteinExistence type="predicted"/>